<dbReference type="EMBL" id="KN642882">
    <property type="protein sequence ID" value="KHN44849.1"/>
    <property type="molecule type" value="Genomic_DNA"/>
</dbReference>
<organism evidence="1">
    <name type="scientific">Glycine soja</name>
    <name type="common">Wild soybean</name>
    <dbReference type="NCBI Taxonomy" id="3848"/>
    <lineage>
        <taxon>Eukaryota</taxon>
        <taxon>Viridiplantae</taxon>
        <taxon>Streptophyta</taxon>
        <taxon>Embryophyta</taxon>
        <taxon>Tracheophyta</taxon>
        <taxon>Spermatophyta</taxon>
        <taxon>Magnoliopsida</taxon>
        <taxon>eudicotyledons</taxon>
        <taxon>Gunneridae</taxon>
        <taxon>Pentapetalae</taxon>
        <taxon>rosids</taxon>
        <taxon>fabids</taxon>
        <taxon>Fabales</taxon>
        <taxon>Fabaceae</taxon>
        <taxon>Papilionoideae</taxon>
        <taxon>50 kb inversion clade</taxon>
        <taxon>NPAAA clade</taxon>
        <taxon>indigoferoid/millettioid clade</taxon>
        <taxon>Phaseoleae</taxon>
        <taxon>Glycine</taxon>
        <taxon>Glycine subgen. Soja</taxon>
    </lineage>
</organism>
<sequence length="51" mass="5980">MKTPKRSNRTRTFRRKPGFPTLGSMEINCALFFSSQKLITIIRKIHKSELN</sequence>
<evidence type="ECO:0000313" key="1">
    <source>
        <dbReference type="EMBL" id="KHN44849.1"/>
    </source>
</evidence>
<proteinExistence type="predicted"/>
<accession>A0A0B2SKL5</accession>
<dbReference type="Proteomes" id="UP000053555">
    <property type="component" value="Unassembled WGS sequence"/>
</dbReference>
<dbReference type="AlphaFoldDB" id="A0A0B2SKL5"/>
<protein>
    <submittedName>
        <fullName evidence="1">Uncharacterized protein</fullName>
    </submittedName>
</protein>
<gene>
    <name evidence="1" type="ORF">glysoja_024420</name>
</gene>
<name>A0A0B2SKL5_GLYSO</name>
<reference evidence="1" key="1">
    <citation type="submission" date="2014-07" db="EMBL/GenBank/DDBJ databases">
        <title>Identification of a novel salt tolerance gene in wild soybean by whole-genome sequencing.</title>
        <authorList>
            <person name="Lam H.-M."/>
            <person name="Qi X."/>
            <person name="Li M.-W."/>
            <person name="Liu X."/>
            <person name="Xie M."/>
            <person name="Ni M."/>
            <person name="Xu X."/>
        </authorList>
    </citation>
    <scope>NUCLEOTIDE SEQUENCE [LARGE SCALE GENOMIC DNA]</scope>
    <source>
        <tissue evidence="1">Root</tissue>
    </source>
</reference>